<evidence type="ECO:0000259" key="1">
    <source>
        <dbReference type="Pfam" id="PF01814"/>
    </source>
</evidence>
<reference evidence="2 3" key="1">
    <citation type="submission" date="2017-02" db="EMBL/GenBank/DDBJ databases">
        <title>Genomic diversity within the haloalkaliphilic genus Thioalkalivibrio.</title>
        <authorList>
            <person name="Ahn A.-C."/>
            <person name="Meier-Kolthoff J."/>
            <person name="Overmars L."/>
            <person name="Richter M."/>
            <person name="Woyke T."/>
            <person name="Sorokin D.Y."/>
            <person name="Muyzer G."/>
        </authorList>
    </citation>
    <scope>NUCLEOTIDE SEQUENCE [LARGE SCALE GENOMIC DNA]</scope>
    <source>
        <strain evidence="2 3">HL17</strain>
    </source>
</reference>
<dbReference type="EMBL" id="MUZR01000008">
    <property type="protein sequence ID" value="OOC10880.1"/>
    <property type="molecule type" value="Genomic_DNA"/>
</dbReference>
<dbReference type="STRING" id="252474.B1A74_03360"/>
<name>A0A1V3A0K4_9GAMM</name>
<feature type="domain" description="Hemerythrin-like" evidence="1">
    <location>
        <begin position="15"/>
        <end position="153"/>
    </location>
</feature>
<evidence type="ECO:0000313" key="2">
    <source>
        <dbReference type="EMBL" id="OOC10880.1"/>
    </source>
</evidence>
<dbReference type="CDD" id="cd12108">
    <property type="entry name" value="Hr-like"/>
    <property type="match status" value="1"/>
</dbReference>
<proteinExistence type="predicted"/>
<accession>A0A1V3A0K4</accession>
<dbReference type="RefSeq" id="WP_024328848.1">
    <property type="nucleotide sequence ID" value="NZ_MUZR01000008.1"/>
</dbReference>
<dbReference type="Gene3D" id="1.20.120.520">
    <property type="entry name" value="nmb1532 protein domain like"/>
    <property type="match status" value="1"/>
</dbReference>
<organism evidence="2 3">
    <name type="scientific">Thioalkalivibrio halophilus</name>
    <dbReference type="NCBI Taxonomy" id="252474"/>
    <lineage>
        <taxon>Bacteria</taxon>
        <taxon>Pseudomonadati</taxon>
        <taxon>Pseudomonadota</taxon>
        <taxon>Gammaproteobacteria</taxon>
        <taxon>Chromatiales</taxon>
        <taxon>Ectothiorhodospiraceae</taxon>
        <taxon>Thioalkalivibrio</taxon>
    </lineage>
</organism>
<dbReference type="Pfam" id="PF01814">
    <property type="entry name" value="Hemerythrin"/>
    <property type="match status" value="1"/>
</dbReference>
<comment type="caution">
    <text evidence="2">The sequence shown here is derived from an EMBL/GenBank/DDBJ whole genome shotgun (WGS) entry which is preliminary data.</text>
</comment>
<dbReference type="AlphaFoldDB" id="A0A1V3A0K4"/>
<protein>
    <submittedName>
        <fullName evidence="2">Hemerythrin HHE cation-binding protein</fullName>
    </submittedName>
</protein>
<gene>
    <name evidence="2" type="ORF">B1A74_03360</name>
</gene>
<sequence length="181" mass="20718">MNLQMNEPLPGFDRPVEVLRACHRRLRGCLETLERLHAHVPEHGADAEAQAAAQRLLKYFHASAPHHHADEDEDLFPRLRSLGDQPDCHPQLPDWLDRLTAEHETLENGWSRLEPDLLDIAEGRDAPLEGAAEWIEQYRRHLSLEDEAVLPLAEHLLDADQCRAIGEAMARRRDLDPEPHD</sequence>
<dbReference type="OrthoDB" id="9780392at2"/>
<dbReference type="InterPro" id="IPR012312">
    <property type="entry name" value="Hemerythrin-like"/>
</dbReference>
<dbReference type="Proteomes" id="UP000189177">
    <property type="component" value="Unassembled WGS sequence"/>
</dbReference>
<keyword evidence="3" id="KW-1185">Reference proteome</keyword>
<evidence type="ECO:0000313" key="3">
    <source>
        <dbReference type="Proteomes" id="UP000189177"/>
    </source>
</evidence>